<feature type="domain" description="GGDEF" evidence="3">
    <location>
        <begin position="452"/>
        <end position="607"/>
    </location>
</feature>
<dbReference type="Gene3D" id="3.20.20.450">
    <property type="entry name" value="EAL domain"/>
    <property type="match status" value="1"/>
</dbReference>
<dbReference type="Proteomes" id="UP000198615">
    <property type="component" value="Unassembled WGS sequence"/>
</dbReference>
<dbReference type="Pfam" id="PF00571">
    <property type="entry name" value="CBS"/>
    <property type="match status" value="1"/>
</dbReference>
<dbReference type="SUPFAM" id="SSF54631">
    <property type="entry name" value="CBS-domain pair"/>
    <property type="match status" value="1"/>
</dbReference>
<dbReference type="InterPro" id="IPR035919">
    <property type="entry name" value="EAL_sf"/>
</dbReference>
<sequence length="607" mass="66960">MHRADAYLLDGATDASAPNPHATDNGERLLEAVDSTLVYAFQPIVNIDTGIAFGYEALLRGVDQAGYASIAEFFDTAYTSGVLEEVERRLQRKAVDAFVKLPSRTAMLFLNVDARLLASGGRTIIDGMAAAIAASGMSADRFCLELPETQDIVAGDDALPVMHQISGAGVRLALDDFGQGYSRLRLLHELQPNFVKIDRYFVNGVSADPKRRLFLSRLVDIMHVFGIAMIAEGVETEADFRTCKDLGFDYVQGYLIQKPTTDLDHILSLYPIVAGMNARERRNRSTDKSRLQGHLEMLPTMAIDLPMVEVFDMFRQHRDLSVIPVVDQAGVPVGVVGDADLKTYAYSPFGRDLIANKAYGRSLRDLVRSCPTASVDMPIEKILEIFAHRSDAPGILMVERGRYAGFMSSTALLKVLHEKTVAAARDQNPLTRLPGNLSIGDWVNDALEDLETGIVLAYFDFDSFKPFNDTYGFRNGDRAIQLFAESLQKHAADHDAFVGHIGGDDFFAGFRCEDPDQVTEQVAALIKRFAHDVESFYDAETRERGFLEMRGRDGRLNRYGLLTVSAGLLNLRAGRDEVPIDTVMDAIARLKKEAKQAVSGMAVSRLG</sequence>
<dbReference type="SUPFAM" id="SSF141868">
    <property type="entry name" value="EAL domain-like"/>
    <property type="match status" value="1"/>
</dbReference>
<dbReference type="PROSITE" id="PS50887">
    <property type="entry name" value="GGDEF"/>
    <property type="match status" value="1"/>
</dbReference>
<dbReference type="InterPro" id="IPR000160">
    <property type="entry name" value="GGDEF_dom"/>
</dbReference>
<dbReference type="InterPro" id="IPR050706">
    <property type="entry name" value="Cyclic-di-GMP_PDE-like"/>
</dbReference>
<organism evidence="5 6">
    <name type="scientific">Thalassobaculum litoreum DSM 18839</name>
    <dbReference type="NCBI Taxonomy" id="1123362"/>
    <lineage>
        <taxon>Bacteria</taxon>
        <taxon>Pseudomonadati</taxon>
        <taxon>Pseudomonadota</taxon>
        <taxon>Alphaproteobacteria</taxon>
        <taxon>Rhodospirillales</taxon>
        <taxon>Thalassobaculaceae</taxon>
        <taxon>Thalassobaculum</taxon>
    </lineage>
</organism>
<dbReference type="Gene3D" id="3.30.70.270">
    <property type="match status" value="1"/>
</dbReference>
<proteinExistence type="predicted"/>
<dbReference type="PROSITE" id="PS50883">
    <property type="entry name" value="EAL"/>
    <property type="match status" value="1"/>
</dbReference>
<dbReference type="EMBL" id="FNBW01000006">
    <property type="protein sequence ID" value="SDF78462.1"/>
    <property type="molecule type" value="Genomic_DNA"/>
</dbReference>
<dbReference type="InterPro" id="IPR043128">
    <property type="entry name" value="Rev_trsase/Diguanyl_cyclase"/>
</dbReference>
<dbReference type="AlphaFoldDB" id="A0A8G2EYF0"/>
<dbReference type="InterPro" id="IPR029787">
    <property type="entry name" value="Nucleotide_cyclase"/>
</dbReference>
<accession>A0A8G2EYF0</accession>
<comment type="caution">
    <text evidence="5">The sequence shown here is derived from an EMBL/GenBank/DDBJ whole genome shotgun (WGS) entry which is preliminary data.</text>
</comment>
<dbReference type="OrthoDB" id="7251575at2"/>
<evidence type="ECO:0000259" key="3">
    <source>
        <dbReference type="PROSITE" id="PS50887"/>
    </source>
</evidence>
<dbReference type="SMART" id="SM00267">
    <property type="entry name" value="GGDEF"/>
    <property type="match status" value="1"/>
</dbReference>
<name>A0A8G2EYF0_9PROT</name>
<dbReference type="PANTHER" id="PTHR33121:SF76">
    <property type="entry name" value="SIGNALING PROTEIN"/>
    <property type="match status" value="1"/>
</dbReference>
<evidence type="ECO:0000259" key="4">
    <source>
        <dbReference type="PROSITE" id="PS51371"/>
    </source>
</evidence>
<dbReference type="PROSITE" id="PS51371">
    <property type="entry name" value="CBS"/>
    <property type="match status" value="2"/>
</dbReference>
<dbReference type="RefSeq" id="WP_093150448.1">
    <property type="nucleotide sequence ID" value="NZ_FNBW01000006.1"/>
</dbReference>
<feature type="domain" description="CBS" evidence="4">
    <location>
        <begin position="366"/>
        <end position="423"/>
    </location>
</feature>
<dbReference type="Pfam" id="PF00990">
    <property type="entry name" value="GGDEF"/>
    <property type="match status" value="1"/>
</dbReference>
<dbReference type="SMART" id="SM00052">
    <property type="entry name" value="EAL"/>
    <property type="match status" value="1"/>
</dbReference>
<feature type="domain" description="CBS" evidence="4">
    <location>
        <begin position="294"/>
        <end position="353"/>
    </location>
</feature>
<dbReference type="InterPro" id="IPR046342">
    <property type="entry name" value="CBS_dom_sf"/>
</dbReference>
<evidence type="ECO:0000313" key="6">
    <source>
        <dbReference type="Proteomes" id="UP000198615"/>
    </source>
</evidence>
<dbReference type="InterPro" id="IPR000644">
    <property type="entry name" value="CBS_dom"/>
</dbReference>
<evidence type="ECO:0000259" key="2">
    <source>
        <dbReference type="PROSITE" id="PS50883"/>
    </source>
</evidence>
<dbReference type="SUPFAM" id="SSF55073">
    <property type="entry name" value="Nucleotide cyclase"/>
    <property type="match status" value="1"/>
</dbReference>
<evidence type="ECO:0000256" key="1">
    <source>
        <dbReference type="PROSITE-ProRule" id="PRU00703"/>
    </source>
</evidence>
<reference evidence="5 6" key="1">
    <citation type="submission" date="2016-10" db="EMBL/GenBank/DDBJ databases">
        <authorList>
            <person name="Varghese N."/>
            <person name="Submissions S."/>
        </authorList>
    </citation>
    <scope>NUCLEOTIDE SEQUENCE [LARGE SCALE GENOMIC DNA]</scope>
    <source>
        <strain evidence="5 6">DSM 18839</strain>
    </source>
</reference>
<dbReference type="Pfam" id="PF00563">
    <property type="entry name" value="EAL"/>
    <property type="match status" value="1"/>
</dbReference>
<dbReference type="PANTHER" id="PTHR33121">
    <property type="entry name" value="CYCLIC DI-GMP PHOSPHODIESTERASE PDEF"/>
    <property type="match status" value="1"/>
</dbReference>
<feature type="domain" description="EAL" evidence="2">
    <location>
        <begin position="19"/>
        <end position="273"/>
    </location>
</feature>
<dbReference type="GO" id="GO:0071111">
    <property type="term" value="F:cyclic-guanylate-specific phosphodiesterase activity"/>
    <property type="evidence" value="ECO:0007669"/>
    <property type="project" value="InterPro"/>
</dbReference>
<keyword evidence="1" id="KW-0129">CBS domain</keyword>
<gene>
    <name evidence="5" type="ORF">SAMN05660686_02365</name>
</gene>
<dbReference type="InterPro" id="IPR001633">
    <property type="entry name" value="EAL_dom"/>
</dbReference>
<protein>
    <submittedName>
        <fullName evidence="5">Diguanylate cyclase (GGDEF) domain-containing protein</fullName>
    </submittedName>
</protein>
<evidence type="ECO:0000313" key="5">
    <source>
        <dbReference type="EMBL" id="SDF78462.1"/>
    </source>
</evidence>
<dbReference type="CDD" id="cd01948">
    <property type="entry name" value="EAL"/>
    <property type="match status" value="1"/>
</dbReference>
<keyword evidence="6" id="KW-1185">Reference proteome</keyword>
<dbReference type="Gene3D" id="3.10.580.10">
    <property type="entry name" value="CBS-domain"/>
    <property type="match status" value="1"/>
</dbReference>